<dbReference type="AlphaFoldDB" id="A0A060NMN7"/>
<evidence type="ECO:0000256" key="1">
    <source>
        <dbReference type="ARBA" id="ARBA00006987"/>
    </source>
</evidence>
<dbReference type="PANTHER" id="PTHR42928:SF5">
    <property type="entry name" value="BLR1237 PROTEIN"/>
    <property type="match status" value="1"/>
</dbReference>
<evidence type="ECO:0000313" key="3">
    <source>
        <dbReference type="Proteomes" id="UP000066014"/>
    </source>
</evidence>
<evidence type="ECO:0000313" key="2">
    <source>
        <dbReference type="EMBL" id="BAO83042.1"/>
    </source>
</evidence>
<keyword evidence="3" id="KW-1185">Reference proteome</keyword>
<dbReference type="Pfam" id="PF03401">
    <property type="entry name" value="TctC"/>
    <property type="match status" value="1"/>
</dbReference>
<dbReference type="EMBL" id="AP014569">
    <property type="protein sequence ID" value="BAO83042.1"/>
    <property type="molecule type" value="Genomic_DNA"/>
</dbReference>
<dbReference type="PIRSF" id="PIRSF017082">
    <property type="entry name" value="YflP"/>
    <property type="match status" value="1"/>
</dbReference>
<gene>
    <name evidence="2" type="ORF">SMCB_0814</name>
</gene>
<reference evidence="2 3" key="1">
    <citation type="journal article" date="2014" name="Nat. Commun.">
        <title>Physiological and genomic features of highly alkaliphilic hydrogen-utilizing Betaproteobacteria from a continental serpentinizing site.</title>
        <authorList>
            <person name="Suzuki S."/>
            <person name="Kuenen J.G."/>
            <person name="Schipper K."/>
            <person name="van der Velde S."/>
            <person name="Ishii S."/>
            <person name="Wu A."/>
            <person name="Sorokin D.Y."/>
            <person name="Tenney A."/>
            <person name="Meng X.Y."/>
            <person name="Morrill P.L."/>
            <person name="Kamagata Y."/>
            <person name="Muyzer G."/>
            <person name="Nealson K.H."/>
        </authorList>
    </citation>
    <scope>NUCLEOTIDE SEQUENCE [LARGE SCALE GENOMIC DNA]</scope>
    <source>
        <strain evidence="2 3">B1</strain>
    </source>
</reference>
<dbReference type="InterPro" id="IPR042100">
    <property type="entry name" value="Bug_dom1"/>
</dbReference>
<comment type="similarity">
    <text evidence="1">Belongs to the UPF0065 (bug) family.</text>
</comment>
<dbReference type="KEGG" id="cbab:SMCB_0814"/>
<sequence>MVNFPAGGSSDAIARPIAAVLAESLGQPVVVVNRAGASGNLGASEAARSAADGYTMLFSPGSTMISNPFLFSQMPFDAERDVIPLASVARLSLFLMVHPSVPANNVQELVAHIRANPARLNYGSNGQGSSPHLAAEMMLRQVGLQASHVPYRGAAPALAALLSGEIQFMFDSGPGLPHAAAGRLRLLGVGSPVRAAQFPNVPTLVESGFPGFDVDTLFGIYMPSGTPVSLLDRLHQEVNRTLTNARVQEAIRAMGAEPMALSRQAFAERMTSDRNRFGQFIRQAGITAE</sequence>
<dbReference type="InterPro" id="IPR005064">
    <property type="entry name" value="BUG"/>
</dbReference>
<protein>
    <submittedName>
        <fullName evidence="2">Uncharacterized protein conserved in bacteria</fullName>
    </submittedName>
</protein>
<dbReference type="STRING" id="1458426.SMCB_0814"/>
<dbReference type="HOGENOM" id="CLU_045683_0_1_4"/>
<name>A0A060NMN7_9BURK</name>
<dbReference type="Gene3D" id="3.40.190.150">
    <property type="entry name" value="Bordetella uptake gene, domain 1"/>
    <property type="match status" value="1"/>
</dbReference>
<organism evidence="2 3">
    <name type="scientific">Serpentinimonas maccroryi</name>
    <dbReference type="NCBI Taxonomy" id="1458426"/>
    <lineage>
        <taxon>Bacteria</taxon>
        <taxon>Pseudomonadati</taxon>
        <taxon>Pseudomonadota</taxon>
        <taxon>Betaproteobacteria</taxon>
        <taxon>Burkholderiales</taxon>
        <taxon>Comamonadaceae</taxon>
        <taxon>Serpentinimonas</taxon>
    </lineage>
</organism>
<accession>A0A060NMN7</accession>
<dbReference type="PANTHER" id="PTHR42928">
    <property type="entry name" value="TRICARBOXYLATE-BINDING PROTEIN"/>
    <property type="match status" value="1"/>
</dbReference>
<dbReference type="SUPFAM" id="SSF53850">
    <property type="entry name" value="Periplasmic binding protein-like II"/>
    <property type="match status" value="1"/>
</dbReference>
<dbReference type="Gene3D" id="3.40.190.10">
    <property type="entry name" value="Periplasmic binding protein-like II"/>
    <property type="match status" value="1"/>
</dbReference>
<proteinExistence type="inferred from homology"/>
<dbReference type="Proteomes" id="UP000066014">
    <property type="component" value="Chromosome"/>
</dbReference>